<sequence>MVTRSQTNSFKPKVFQASKNPIHSEMAAPISYSHSKRIPQLVVYNRWSIRQIDINNAFLHGVLTEQVFMKQPPGFKDATHPQHVCNMNKGNIWAETNFRAWFYRLSSRLLDLGFTSSTTDCSHFIRITNTHSMFILVYLDDILITGNSTCEIQQVIDKLHAEFSLKDLGSIHHFLGVQVLSTVSGLHLSQTTSFSRSKYGWCETNR</sequence>
<comment type="caution">
    <text evidence="2">The sequence shown here is derived from an EMBL/GenBank/DDBJ whole genome shotgun (WGS) entry which is preliminary data.</text>
</comment>
<gene>
    <name evidence="2" type="ORF">LIER_09499</name>
</gene>
<organism evidence="2 3">
    <name type="scientific">Lithospermum erythrorhizon</name>
    <name type="common">Purple gromwell</name>
    <name type="synonym">Lithospermum officinale var. erythrorhizon</name>
    <dbReference type="NCBI Taxonomy" id="34254"/>
    <lineage>
        <taxon>Eukaryota</taxon>
        <taxon>Viridiplantae</taxon>
        <taxon>Streptophyta</taxon>
        <taxon>Embryophyta</taxon>
        <taxon>Tracheophyta</taxon>
        <taxon>Spermatophyta</taxon>
        <taxon>Magnoliopsida</taxon>
        <taxon>eudicotyledons</taxon>
        <taxon>Gunneridae</taxon>
        <taxon>Pentapetalae</taxon>
        <taxon>asterids</taxon>
        <taxon>lamiids</taxon>
        <taxon>Boraginales</taxon>
        <taxon>Boraginaceae</taxon>
        <taxon>Boraginoideae</taxon>
        <taxon>Lithospermeae</taxon>
        <taxon>Lithospermum</taxon>
    </lineage>
</organism>
<evidence type="ECO:0000313" key="3">
    <source>
        <dbReference type="Proteomes" id="UP001454036"/>
    </source>
</evidence>
<dbReference type="InterPro" id="IPR043502">
    <property type="entry name" value="DNA/RNA_pol_sf"/>
</dbReference>
<feature type="domain" description="Reverse transcriptase Ty1/copia-type" evidence="1">
    <location>
        <begin position="25"/>
        <end position="192"/>
    </location>
</feature>
<dbReference type="Pfam" id="PF07727">
    <property type="entry name" value="RVT_2"/>
    <property type="match status" value="1"/>
</dbReference>
<proteinExistence type="predicted"/>
<dbReference type="EMBL" id="BAABME010001617">
    <property type="protein sequence ID" value="GAA0150584.1"/>
    <property type="molecule type" value="Genomic_DNA"/>
</dbReference>
<keyword evidence="2" id="KW-0812">Transmembrane</keyword>
<dbReference type="InterPro" id="IPR013103">
    <property type="entry name" value="RVT_2"/>
</dbReference>
<protein>
    <submittedName>
        <fullName evidence="2">Transmembrane signal receptor</fullName>
    </submittedName>
</protein>
<keyword evidence="2" id="KW-0472">Membrane</keyword>
<dbReference type="AlphaFoldDB" id="A0AAV3PFX9"/>
<keyword evidence="3" id="KW-1185">Reference proteome</keyword>
<name>A0AAV3PFX9_LITER</name>
<evidence type="ECO:0000259" key="1">
    <source>
        <dbReference type="Pfam" id="PF07727"/>
    </source>
</evidence>
<evidence type="ECO:0000313" key="2">
    <source>
        <dbReference type="EMBL" id="GAA0150584.1"/>
    </source>
</evidence>
<accession>A0AAV3PFX9</accession>
<keyword evidence="2" id="KW-0675">Receptor</keyword>
<reference evidence="2 3" key="1">
    <citation type="submission" date="2024-01" db="EMBL/GenBank/DDBJ databases">
        <title>The complete chloroplast genome sequence of Lithospermum erythrorhizon: insights into the phylogenetic relationship among Boraginaceae species and the maternal lineages of purple gromwells.</title>
        <authorList>
            <person name="Okada T."/>
            <person name="Watanabe K."/>
        </authorList>
    </citation>
    <scope>NUCLEOTIDE SEQUENCE [LARGE SCALE GENOMIC DNA]</scope>
</reference>
<dbReference type="Proteomes" id="UP001454036">
    <property type="component" value="Unassembled WGS sequence"/>
</dbReference>
<dbReference type="SUPFAM" id="SSF56672">
    <property type="entry name" value="DNA/RNA polymerases"/>
    <property type="match status" value="1"/>
</dbReference>